<dbReference type="InterPro" id="IPR017853">
    <property type="entry name" value="GH"/>
</dbReference>
<dbReference type="Proteomes" id="UP000298786">
    <property type="component" value="Segment"/>
</dbReference>
<proteinExistence type="predicted"/>
<keyword evidence="2" id="KW-1185">Reference proteome</keyword>
<protein>
    <submittedName>
        <fullName evidence="1">Lysin A, glycosyl hydrolase domain</fullName>
    </submittedName>
</protein>
<evidence type="ECO:0000313" key="1">
    <source>
        <dbReference type="EMBL" id="QCG77768.1"/>
    </source>
</evidence>
<evidence type="ECO:0000313" key="2">
    <source>
        <dbReference type="Proteomes" id="UP000298786"/>
    </source>
</evidence>
<dbReference type="GeneID" id="80559484"/>
<keyword evidence="1" id="KW-0378">Hydrolase</keyword>
<dbReference type="KEGG" id="vg:80559484"/>
<dbReference type="Gene3D" id="3.20.20.80">
    <property type="entry name" value="Glycosidases"/>
    <property type="match status" value="1"/>
</dbReference>
<reference evidence="1 2" key="1">
    <citation type="submission" date="2019-04" db="EMBL/GenBank/DDBJ databases">
        <authorList>
            <person name="Pope W.H."/>
            <person name="Garlena R.A."/>
            <person name="Russell D.A."/>
            <person name="Jacobs-Sera D."/>
            <person name="Hatfull G.F."/>
        </authorList>
    </citation>
    <scope>NUCLEOTIDE SEQUENCE [LARGE SCALE GENOMIC DNA]</scope>
</reference>
<gene>
    <name evidence="1" type="primary">22</name>
    <name evidence="1" type="ORF">SEA_REYJA_22</name>
</gene>
<organism evidence="1 2">
    <name type="scientific">Gordonia phage Reyja</name>
    <dbReference type="NCBI Taxonomy" id="2571250"/>
    <lineage>
        <taxon>Viruses</taxon>
        <taxon>Duplodnaviria</taxon>
        <taxon>Heunggongvirae</taxon>
        <taxon>Uroviricota</taxon>
        <taxon>Caudoviricetes</taxon>
        <taxon>Santhisvirus</taxon>
        <taxon>Santhisvirus reyja</taxon>
    </lineage>
</organism>
<name>A0A4D6T6T2_9CAUD</name>
<dbReference type="GO" id="GO:0016787">
    <property type="term" value="F:hydrolase activity"/>
    <property type="evidence" value="ECO:0007669"/>
    <property type="project" value="UniProtKB-KW"/>
</dbReference>
<dbReference type="RefSeq" id="YP_010842684.1">
    <property type="nucleotide sequence ID" value="NC_079144.1"/>
</dbReference>
<dbReference type="EMBL" id="MK814759">
    <property type="protein sequence ID" value="QCG77768.1"/>
    <property type="molecule type" value="Genomic_DNA"/>
</dbReference>
<sequence>MTEWADVSQYQAIPVDDRYPHRVFCFRTNSGDRVDNLAVENARRARAMLASGRLDIVIAYYFFRPGQANCDLHRETLEKAGLWGHQALVTMVDVEDAGGEIRGDHSTEINDEVDRLRRWFGDPRRVIGYLNAVANPGLWTRRPAGLRFVTPNYTRTPGELSPNVPAWMRRDMFAHQYTDTGRCAPWPNGVDLNHTPLTVPQLKALLGIGEPEMPNATPEQVKVITAGARQLHNAAGTVRKAPKWLVRFLPDSFAVHRDGKRTDEASDSPWPNDMFAALTNEMVTGTFNLTDPVDFLDGNGPVPLTAIPADQQVNVVTLLRILGARQLEILKHLEGK</sequence>
<dbReference type="SUPFAM" id="SSF51445">
    <property type="entry name" value="(Trans)glycosidases"/>
    <property type="match status" value="1"/>
</dbReference>
<accession>A0A4D6T6T2</accession>